<accession>A0ACC1T733</accession>
<protein>
    <submittedName>
        <fullName evidence="1">Uncharacterized protein</fullName>
    </submittedName>
</protein>
<organism evidence="1 2">
    <name type="scientific">Phlebia brevispora</name>
    <dbReference type="NCBI Taxonomy" id="194682"/>
    <lineage>
        <taxon>Eukaryota</taxon>
        <taxon>Fungi</taxon>
        <taxon>Dikarya</taxon>
        <taxon>Basidiomycota</taxon>
        <taxon>Agaricomycotina</taxon>
        <taxon>Agaricomycetes</taxon>
        <taxon>Polyporales</taxon>
        <taxon>Meruliaceae</taxon>
        <taxon>Phlebia</taxon>
    </lineage>
</organism>
<evidence type="ECO:0000313" key="2">
    <source>
        <dbReference type="Proteomes" id="UP001148662"/>
    </source>
</evidence>
<keyword evidence="2" id="KW-1185">Reference proteome</keyword>
<name>A0ACC1T733_9APHY</name>
<dbReference type="EMBL" id="JANHOG010000408">
    <property type="protein sequence ID" value="KAJ3554664.1"/>
    <property type="molecule type" value="Genomic_DNA"/>
</dbReference>
<dbReference type="Proteomes" id="UP001148662">
    <property type="component" value="Unassembled WGS sequence"/>
</dbReference>
<evidence type="ECO:0000313" key="1">
    <source>
        <dbReference type="EMBL" id="KAJ3554664.1"/>
    </source>
</evidence>
<gene>
    <name evidence="1" type="ORF">NM688_g2994</name>
</gene>
<comment type="caution">
    <text evidence="1">The sequence shown here is derived from an EMBL/GenBank/DDBJ whole genome shotgun (WGS) entry which is preliminary data.</text>
</comment>
<sequence length="140" mass="14868">MTTEPTITARIASEHPPEDVSSSISTATSVPVSSLLTNGPTGADDDVVVTITKTVKKTFSLGGEEFKAIEHATSQDFEPKDGEDDFIQDLRIMGWIPRGRNLEPSSAVRNNPPPDAPKTAANPPRPKTGGEAEPTDNTEA</sequence>
<proteinExistence type="predicted"/>
<reference evidence="1" key="1">
    <citation type="submission" date="2022-07" db="EMBL/GenBank/DDBJ databases">
        <title>Genome Sequence of Phlebia brevispora.</title>
        <authorList>
            <person name="Buettner E."/>
        </authorList>
    </citation>
    <scope>NUCLEOTIDE SEQUENCE</scope>
    <source>
        <strain evidence="1">MPL23</strain>
    </source>
</reference>